<dbReference type="Proteomes" id="UP001203761">
    <property type="component" value="Unassembled WGS sequence"/>
</dbReference>
<evidence type="ECO:0000313" key="2">
    <source>
        <dbReference type="EMBL" id="MCL6423129.1"/>
    </source>
</evidence>
<comment type="caution">
    <text evidence="2">The sequence shown here is derived from an EMBL/GenBank/DDBJ whole genome shotgun (WGS) entry which is preliminary data.</text>
</comment>
<organism evidence="2 3">
    <name type="scientific">Brachybacterium equifaecis</name>
    <dbReference type="NCBI Taxonomy" id="2910770"/>
    <lineage>
        <taxon>Bacteria</taxon>
        <taxon>Bacillati</taxon>
        <taxon>Actinomycetota</taxon>
        <taxon>Actinomycetes</taxon>
        <taxon>Micrococcales</taxon>
        <taxon>Dermabacteraceae</taxon>
        <taxon>Brachybacterium</taxon>
    </lineage>
</organism>
<evidence type="ECO:0000313" key="3">
    <source>
        <dbReference type="Proteomes" id="UP001203761"/>
    </source>
</evidence>
<reference evidence="2" key="1">
    <citation type="submission" date="2022-02" db="EMBL/GenBank/DDBJ databases">
        <authorList>
            <person name="Lee M."/>
            <person name="Kim S.-J."/>
            <person name="Jung M.-Y."/>
        </authorList>
    </citation>
    <scope>NUCLEOTIDE SEQUENCE</scope>
    <source>
        <strain evidence="2">JHP9</strain>
    </source>
</reference>
<dbReference type="Pfam" id="PF16951">
    <property type="entry name" value="MaAIMP_sms"/>
    <property type="match status" value="1"/>
</dbReference>
<proteinExistence type="predicted"/>
<dbReference type="InterPro" id="IPR031596">
    <property type="entry name" value="MaAIMP_sms"/>
</dbReference>
<sequence length="35" mass="3731">MSVSAIIMLLIAIGTVWGGLVLAIVNIVRHPEIDD</sequence>
<name>A0ABT0R048_9MICO</name>
<gene>
    <name evidence="2" type="ORF">Bequi_06975</name>
</gene>
<evidence type="ECO:0000256" key="1">
    <source>
        <dbReference type="SAM" id="Phobius"/>
    </source>
</evidence>
<protein>
    <submittedName>
        <fullName evidence="2">Methionine/alanine import family NSS transporter small subunit</fullName>
    </submittedName>
</protein>
<keyword evidence="1" id="KW-1133">Transmembrane helix</keyword>
<dbReference type="NCBIfam" id="NF033493">
    <property type="entry name" value="MetS_like_NSS"/>
    <property type="match status" value="1"/>
</dbReference>
<keyword evidence="1" id="KW-0812">Transmembrane</keyword>
<dbReference type="EMBL" id="JAKNCJ010000002">
    <property type="protein sequence ID" value="MCL6423129.1"/>
    <property type="molecule type" value="Genomic_DNA"/>
</dbReference>
<keyword evidence="1" id="KW-0472">Membrane</keyword>
<accession>A0ABT0R048</accession>
<keyword evidence="3" id="KW-1185">Reference proteome</keyword>
<feature type="transmembrane region" description="Helical" evidence="1">
    <location>
        <begin position="6"/>
        <end position="28"/>
    </location>
</feature>
<dbReference type="RefSeq" id="WP_249737221.1">
    <property type="nucleotide sequence ID" value="NZ_JAKNCJ010000002.1"/>
</dbReference>